<feature type="transmembrane region" description="Helical" evidence="9">
    <location>
        <begin position="26"/>
        <end position="46"/>
    </location>
</feature>
<proteinExistence type="predicted"/>
<evidence type="ECO:0000256" key="1">
    <source>
        <dbReference type="ARBA" id="ARBA00004236"/>
    </source>
</evidence>
<comment type="subcellular location">
    <subcellularLocation>
        <location evidence="1">Cell membrane</location>
    </subcellularLocation>
</comment>
<accession>A0ABY5VEN8</accession>
<gene>
    <name evidence="11" type="primary">cls</name>
    <name evidence="11" type="ORF">NQ502_15960</name>
</gene>
<keyword evidence="3" id="KW-0808">Transferase</keyword>
<dbReference type="NCBIfam" id="TIGR04265">
    <property type="entry name" value="bac_cardiolipin"/>
    <property type="match status" value="1"/>
</dbReference>
<evidence type="ECO:0000256" key="5">
    <source>
        <dbReference type="ARBA" id="ARBA00022737"/>
    </source>
</evidence>
<dbReference type="PANTHER" id="PTHR21248">
    <property type="entry name" value="CARDIOLIPIN SYNTHASE"/>
    <property type="match status" value="1"/>
</dbReference>
<dbReference type="Gene3D" id="3.30.870.10">
    <property type="entry name" value="Endonuclease Chain A"/>
    <property type="match status" value="2"/>
</dbReference>
<evidence type="ECO:0000256" key="8">
    <source>
        <dbReference type="NCBIfam" id="TIGR04265"/>
    </source>
</evidence>
<evidence type="ECO:0000256" key="4">
    <source>
        <dbReference type="ARBA" id="ARBA00022692"/>
    </source>
</evidence>
<dbReference type="Proteomes" id="UP001060164">
    <property type="component" value="Chromosome"/>
</dbReference>
<evidence type="ECO:0000313" key="11">
    <source>
        <dbReference type="EMBL" id="UWP58849.1"/>
    </source>
</evidence>
<organism evidence="11 12">
    <name type="scientific">Ruminococcus gauvreauii</name>
    <dbReference type="NCBI Taxonomy" id="438033"/>
    <lineage>
        <taxon>Bacteria</taxon>
        <taxon>Bacillati</taxon>
        <taxon>Bacillota</taxon>
        <taxon>Clostridia</taxon>
        <taxon>Eubacteriales</taxon>
        <taxon>Oscillospiraceae</taxon>
        <taxon>Ruminococcus</taxon>
    </lineage>
</organism>
<evidence type="ECO:0000259" key="10">
    <source>
        <dbReference type="PROSITE" id="PS50035"/>
    </source>
</evidence>
<dbReference type="RefSeq" id="WP_242830202.1">
    <property type="nucleotide sequence ID" value="NZ_CABLBR010000001.1"/>
</dbReference>
<evidence type="ECO:0000256" key="2">
    <source>
        <dbReference type="ARBA" id="ARBA00022475"/>
    </source>
</evidence>
<evidence type="ECO:0000256" key="9">
    <source>
        <dbReference type="SAM" id="Phobius"/>
    </source>
</evidence>
<keyword evidence="5" id="KW-0677">Repeat</keyword>
<evidence type="ECO:0000256" key="3">
    <source>
        <dbReference type="ARBA" id="ARBA00022679"/>
    </source>
</evidence>
<dbReference type="InterPro" id="IPR022924">
    <property type="entry name" value="Cardiolipin_synthase"/>
</dbReference>
<dbReference type="PANTHER" id="PTHR21248:SF22">
    <property type="entry name" value="PHOSPHOLIPASE D"/>
    <property type="match status" value="1"/>
</dbReference>
<dbReference type="CDD" id="cd09160">
    <property type="entry name" value="PLDc_SMU_988_like_2"/>
    <property type="match status" value="1"/>
</dbReference>
<dbReference type="CDD" id="cd09154">
    <property type="entry name" value="PLDc_SMU_988_like_1"/>
    <property type="match status" value="1"/>
</dbReference>
<dbReference type="SMART" id="SM00155">
    <property type="entry name" value="PLDc"/>
    <property type="match status" value="2"/>
</dbReference>
<feature type="transmembrane region" description="Helical" evidence="9">
    <location>
        <begin position="88"/>
        <end position="108"/>
    </location>
</feature>
<name>A0ABY5VEN8_9FIRM</name>
<sequence>MENEEIQLTEKKLSVERGKRGVLKVIFGRTAIIIVLLLIQLLVLFVGFQYLRQYIDMVYFYAIYQVFMAVLVLWIINQQGNPAFKLAWIVPILVLPVSGALFYVFIKLQLGSRMLNKRLYKLAEETKVYSKQDMETMLHLEDEHRQVVSLARYLSETASFPVYRNTTVKYFPLGEDKFEELKIQLKRAKQFIFLEYFIIQEGLMWDTVLDILKEKVQEGVEVRLMYDGTCTLALLPSQYPKQMEELGIKCKVFAPIRPALSTSQNNRDHRKILVIDGETAFTGGINLADEYINRKVRFGHWKDTGIMIQGDAVRSFTLMFLQMWDIDVKKENYSRYLDVPRYMPAYGAPGFVIPYGDSPLDNEPVGQQVYLDMIYGAKDYLHIMTPYLILDHETLQAFQFAAKRGVDVKIIMPHIPDKWYAFVVAKTYYQELLKTGVKIYEYTPGFIHAKSFVTDDEQAVVGTINLDFRSLYLHFECAAYMYKVPCIADIERDYQETLEKCQRITVEDCRREKLSVKAAGRILRLFAPLM</sequence>
<keyword evidence="6 9" id="KW-1133">Transmembrane helix</keyword>
<evidence type="ECO:0000256" key="6">
    <source>
        <dbReference type="ARBA" id="ARBA00022989"/>
    </source>
</evidence>
<evidence type="ECO:0000313" key="12">
    <source>
        <dbReference type="Proteomes" id="UP001060164"/>
    </source>
</evidence>
<feature type="domain" description="PLD phosphodiesterase" evidence="10">
    <location>
        <begin position="443"/>
        <end position="470"/>
    </location>
</feature>
<reference evidence="11" key="1">
    <citation type="journal article" date="2022" name="Cell">
        <title>Design, construction, and in vivo augmentation of a complex gut microbiome.</title>
        <authorList>
            <person name="Cheng A.G."/>
            <person name="Ho P.Y."/>
            <person name="Aranda-Diaz A."/>
            <person name="Jain S."/>
            <person name="Yu F.B."/>
            <person name="Meng X."/>
            <person name="Wang M."/>
            <person name="Iakiviak M."/>
            <person name="Nagashima K."/>
            <person name="Zhao A."/>
            <person name="Murugkar P."/>
            <person name="Patil A."/>
            <person name="Atabakhsh K."/>
            <person name="Weakley A."/>
            <person name="Yan J."/>
            <person name="Brumbaugh A.R."/>
            <person name="Higginbottom S."/>
            <person name="Dimas A."/>
            <person name="Shiver A.L."/>
            <person name="Deutschbauer A."/>
            <person name="Neff N."/>
            <person name="Sonnenburg J.L."/>
            <person name="Huang K.C."/>
            <person name="Fischbach M.A."/>
        </authorList>
    </citation>
    <scope>NUCLEOTIDE SEQUENCE</scope>
    <source>
        <strain evidence="11">DSM 19829</strain>
    </source>
</reference>
<feature type="transmembrane region" description="Helical" evidence="9">
    <location>
        <begin position="58"/>
        <end position="76"/>
    </location>
</feature>
<evidence type="ECO:0000256" key="7">
    <source>
        <dbReference type="ARBA" id="ARBA00023136"/>
    </source>
</evidence>
<dbReference type="PROSITE" id="PS50035">
    <property type="entry name" value="PLD"/>
    <property type="match status" value="2"/>
</dbReference>
<protein>
    <recommendedName>
        <fullName evidence="8">Cardiolipin synthase</fullName>
        <ecNumber evidence="8">2.7.8.-</ecNumber>
    </recommendedName>
</protein>
<dbReference type="InterPro" id="IPR001736">
    <property type="entry name" value="PLipase_D/transphosphatidylase"/>
</dbReference>
<keyword evidence="7 9" id="KW-0472">Membrane</keyword>
<keyword evidence="4 9" id="KW-0812">Transmembrane</keyword>
<dbReference type="SUPFAM" id="SSF56024">
    <property type="entry name" value="Phospholipase D/nuclease"/>
    <property type="match status" value="2"/>
</dbReference>
<keyword evidence="2" id="KW-1003">Cell membrane</keyword>
<keyword evidence="12" id="KW-1185">Reference proteome</keyword>
<dbReference type="EC" id="2.7.8.-" evidence="8"/>
<dbReference type="InterPro" id="IPR025202">
    <property type="entry name" value="PLD-like_dom"/>
</dbReference>
<dbReference type="Pfam" id="PF13091">
    <property type="entry name" value="PLDc_2"/>
    <property type="match status" value="2"/>
</dbReference>
<feature type="domain" description="PLD phosphodiesterase" evidence="10">
    <location>
        <begin position="264"/>
        <end position="291"/>
    </location>
</feature>
<dbReference type="EMBL" id="CP102290">
    <property type="protein sequence ID" value="UWP58849.1"/>
    <property type="molecule type" value="Genomic_DNA"/>
</dbReference>